<dbReference type="Proteomes" id="UP001166674">
    <property type="component" value="Unassembled WGS sequence"/>
</dbReference>
<evidence type="ECO:0000256" key="1">
    <source>
        <dbReference type="ARBA" id="ARBA00008239"/>
    </source>
</evidence>
<dbReference type="GO" id="GO:0140662">
    <property type="term" value="F:ATP-dependent protein folding chaperone"/>
    <property type="evidence" value="ECO:0007669"/>
    <property type="project" value="InterPro"/>
</dbReference>
<keyword evidence="2" id="KW-0547">Nucleotide-binding</keyword>
<dbReference type="AlphaFoldDB" id="A0AA41SYS3"/>
<reference evidence="5" key="1">
    <citation type="submission" date="2020-03" db="EMBL/GenBank/DDBJ databases">
        <title>Studies in the Genomics of Life Span.</title>
        <authorList>
            <person name="Glass D."/>
        </authorList>
    </citation>
    <scope>NUCLEOTIDE SEQUENCE</scope>
    <source>
        <strain evidence="5">SUZIE</strain>
        <tissue evidence="5">Muscle</tissue>
    </source>
</reference>
<proteinExistence type="inferred from homology"/>
<dbReference type="InterPro" id="IPR037196">
    <property type="entry name" value="HSP90_C"/>
</dbReference>
<dbReference type="SUPFAM" id="SSF110942">
    <property type="entry name" value="HSP90 C-terminal domain"/>
    <property type="match status" value="1"/>
</dbReference>
<dbReference type="GO" id="GO:0051082">
    <property type="term" value="F:unfolded protein binding"/>
    <property type="evidence" value="ECO:0007669"/>
    <property type="project" value="InterPro"/>
</dbReference>
<dbReference type="FunFam" id="3.30.230.80:FF:000004">
    <property type="entry name" value="Heat shock protein 75 kDa"/>
    <property type="match status" value="1"/>
</dbReference>
<dbReference type="GO" id="GO:0016887">
    <property type="term" value="F:ATP hydrolysis activity"/>
    <property type="evidence" value="ECO:0007669"/>
    <property type="project" value="InterPro"/>
</dbReference>
<dbReference type="PANTHER" id="PTHR11528">
    <property type="entry name" value="HEAT SHOCK PROTEIN 90 FAMILY MEMBER"/>
    <property type="match status" value="1"/>
</dbReference>
<dbReference type="PRINTS" id="PR00775">
    <property type="entry name" value="HEATSHOCK90"/>
</dbReference>
<dbReference type="Gene3D" id="3.30.230.80">
    <property type="match status" value="1"/>
</dbReference>
<dbReference type="Gene3D" id="3.30.565.10">
    <property type="entry name" value="Histidine kinase-like ATPase, C-terminal domain"/>
    <property type="match status" value="1"/>
</dbReference>
<organism evidence="5 6">
    <name type="scientific">Sciurus carolinensis</name>
    <name type="common">Eastern gray squirrel</name>
    <dbReference type="NCBI Taxonomy" id="30640"/>
    <lineage>
        <taxon>Eukaryota</taxon>
        <taxon>Metazoa</taxon>
        <taxon>Chordata</taxon>
        <taxon>Craniata</taxon>
        <taxon>Vertebrata</taxon>
        <taxon>Euteleostomi</taxon>
        <taxon>Mammalia</taxon>
        <taxon>Eutheria</taxon>
        <taxon>Euarchontoglires</taxon>
        <taxon>Glires</taxon>
        <taxon>Rodentia</taxon>
        <taxon>Sciuromorpha</taxon>
        <taxon>Sciuridae</taxon>
        <taxon>Sciurinae</taxon>
        <taxon>Sciurini</taxon>
        <taxon>Sciurus</taxon>
    </lineage>
</organism>
<evidence type="ECO:0000313" key="5">
    <source>
        <dbReference type="EMBL" id="MBZ3877067.1"/>
    </source>
</evidence>
<keyword evidence="6" id="KW-1185">Reference proteome</keyword>
<dbReference type="InterPro" id="IPR020568">
    <property type="entry name" value="Ribosomal_Su5_D2-typ_SF"/>
</dbReference>
<comment type="similarity">
    <text evidence="1">Belongs to the heat shock protein 90 family.</text>
</comment>
<dbReference type="FunFam" id="1.20.120.790:FF:000004">
    <property type="entry name" value="Heat shock protein 75 kDa"/>
    <property type="match status" value="1"/>
</dbReference>
<evidence type="ECO:0000256" key="4">
    <source>
        <dbReference type="ARBA" id="ARBA00023186"/>
    </source>
</evidence>
<evidence type="ECO:0000256" key="2">
    <source>
        <dbReference type="ARBA" id="ARBA00022741"/>
    </source>
</evidence>
<evidence type="ECO:0000256" key="3">
    <source>
        <dbReference type="ARBA" id="ARBA00022840"/>
    </source>
</evidence>
<dbReference type="GO" id="GO:0005524">
    <property type="term" value="F:ATP binding"/>
    <property type="evidence" value="ECO:0007669"/>
    <property type="project" value="UniProtKB-KW"/>
</dbReference>
<dbReference type="InterPro" id="IPR036890">
    <property type="entry name" value="HATPase_C_sf"/>
</dbReference>
<keyword evidence="5" id="KW-0346">Stress response</keyword>
<dbReference type="InterPro" id="IPR020575">
    <property type="entry name" value="Hsp90_N"/>
</dbReference>
<comment type="caution">
    <text evidence="5">The sequence shown here is derived from an EMBL/GenBank/DDBJ whole genome shotgun (WGS) entry which is preliminary data.</text>
</comment>
<keyword evidence="3" id="KW-0067">ATP-binding</keyword>
<name>A0AA41SYS3_SCICA</name>
<dbReference type="Gene3D" id="1.20.120.790">
    <property type="entry name" value="Heat shock protein 90, C-terminal domain"/>
    <property type="match status" value="1"/>
</dbReference>
<dbReference type="SUPFAM" id="SSF54211">
    <property type="entry name" value="Ribosomal protein S5 domain 2-like"/>
    <property type="match status" value="1"/>
</dbReference>
<dbReference type="InterPro" id="IPR001404">
    <property type="entry name" value="Hsp90_fam"/>
</dbReference>
<protein>
    <submittedName>
        <fullName evidence="5">Heat shock protein 75 kDa, mitochondrial</fullName>
    </submittedName>
</protein>
<dbReference type="SUPFAM" id="SSF55874">
    <property type="entry name" value="ATPase domain of HSP90 chaperone/DNA topoisomerase II/histidine kinase"/>
    <property type="match status" value="1"/>
</dbReference>
<dbReference type="Pfam" id="PF00183">
    <property type="entry name" value="HSP90"/>
    <property type="match status" value="1"/>
</dbReference>
<evidence type="ECO:0000313" key="6">
    <source>
        <dbReference type="Proteomes" id="UP001166674"/>
    </source>
</evidence>
<dbReference type="EMBL" id="JAATJV010290000">
    <property type="protein sequence ID" value="MBZ3877067.1"/>
    <property type="molecule type" value="Genomic_DNA"/>
</dbReference>
<accession>A0AA41SYS3</accession>
<keyword evidence="4" id="KW-0143">Chaperone</keyword>
<gene>
    <name evidence="5" type="ORF">SUZIE_141080</name>
</gene>
<sequence>MHSLYSEKEVFIHELISNASDALEKLHHKLVSDGQTLLEMEIHLQTDAEKGTITSQDTSIGMAQEELVSNLGTIVLLLHHWTFNKPRYTLHYRTNAPLNIRSLFYVPEMKPSMFDVSGELDSSMVLYSHKVLIQTKAVDILRKWLRFIRGVVDSEKIPLNLSWKLLQESALIRKLQDVLQQRLMKFFVEQSKRDAEKYAKFFEDYSLFMREGTVTTAGQEVKEDIAKLLSYTHPAMVIVLEIGAAQQFLCMQQLAKTQEEHAQLLQPTLEVDPRHTLIRKLSQLREPESELAQMLVDQIYGNAVIAAGLVNDPRPMVGCLNDLVKALERC</sequence>